<dbReference type="PANTHER" id="PTHR44688">
    <property type="entry name" value="DNA-BINDING TRANSCRIPTIONAL ACTIVATOR DEVR_DOSR"/>
    <property type="match status" value="1"/>
</dbReference>
<evidence type="ECO:0000256" key="2">
    <source>
        <dbReference type="ARBA" id="ARBA00023125"/>
    </source>
</evidence>
<evidence type="ECO:0000313" key="6">
    <source>
        <dbReference type="Proteomes" id="UP001170379"/>
    </source>
</evidence>
<keyword evidence="3" id="KW-0804">Transcription</keyword>
<dbReference type="SUPFAM" id="SSF46894">
    <property type="entry name" value="C-terminal effector domain of the bipartite response regulators"/>
    <property type="match status" value="1"/>
</dbReference>
<reference evidence="5" key="1">
    <citation type="submission" date="2018-03" db="EMBL/GenBank/DDBJ databases">
        <authorList>
            <person name="Nunes O.C."/>
            <person name="Lopes A.R."/>
            <person name="Froufe H."/>
            <person name="Munoz-Merida A."/>
            <person name="Barroso C."/>
            <person name="Egas C."/>
        </authorList>
    </citation>
    <scope>NUCLEOTIDE SEQUENCE</scope>
    <source>
        <strain evidence="5">ON4</strain>
    </source>
</reference>
<dbReference type="InterPro" id="IPR036388">
    <property type="entry name" value="WH-like_DNA-bd_sf"/>
</dbReference>
<evidence type="ECO:0000256" key="1">
    <source>
        <dbReference type="ARBA" id="ARBA00023015"/>
    </source>
</evidence>
<dbReference type="Gene3D" id="1.10.10.10">
    <property type="entry name" value="Winged helix-like DNA-binding domain superfamily/Winged helix DNA-binding domain"/>
    <property type="match status" value="1"/>
</dbReference>
<organism evidence="5 6">
    <name type="scientific">Gulosibacter molinativorax</name>
    <dbReference type="NCBI Taxonomy" id="256821"/>
    <lineage>
        <taxon>Bacteria</taxon>
        <taxon>Bacillati</taxon>
        <taxon>Actinomycetota</taxon>
        <taxon>Actinomycetes</taxon>
        <taxon>Micrococcales</taxon>
        <taxon>Microbacteriaceae</taxon>
        <taxon>Gulosibacter</taxon>
    </lineage>
</organism>
<evidence type="ECO:0000259" key="4">
    <source>
        <dbReference type="PROSITE" id="PS50043"/>
    </source>
</evidence>
<dbReference type="PRINTS" id="PR00038">
    <property type="entry name" value="HTHLUXR"/>
</dbReference>
<dbReference type="PROSITE" id="PS50043">
    <property type="entry name" value="HTH_LUXR_2"/>
    <property type="match status" value="1"/>
</dbReference>
<keyword evidence="1" id="KW-0805">Transcription regulation</keyword>
<dbReference type="CDD" id="cd06170">
    <property type="entry name" value="LuxR_C_like"/>
    <property type="match status" value="1"/>
</dbReference>
<dbReference type="Proteomes" id="UP001170379">
    <property type="component" value="Unassembled WGS sequence"/>
</dbReference>
<dbReference type="InterPro" id="IPR016032">
    <property type="entry name" value="Sig_transdc_resp-reg_C-effctor"/>
</dbReference>
<protein>
    <submittedName>
        <fullName evidence="5">DNA-binding response regulator</fullName>
    </submittedName>
</protein>
<evidence type="ECO:0000313" key="5">
    <source>
        <dbReference type="EMBL" id="MDJ1371873.1"/>
    </source>
</evidence>
<feature type="domain" description="HTH luxR-type" evidence="4">
    <location>
        <begin position="350"/>
        <end position="415"/>
    </location>
</feature>
<accession>A0ABT7C9I8</accession>
<keyword evidence="6" id="KW-1185">Reference proteome</keyword>
<dbReference type="InterPro" id="IPR000792">
    <property type="entry name" value="Tscrpt_reg_LuxR_C"/>
</dbReference>
<name>A0ABT7C9I8_9MICO</name>
<dbReference type="GO" id="GO:0003677">
    <property type="term" value="F:DNA binding"/>
    <property type="evidence" value="ECO:0007669"/>
    <property type="project" value="UniProtKB-KW"/>
</dbReference>
<proteinExistence type="predicted"/>
<gene>
    <name evidence="5" type="ORF">C7K25_10925</name>
</gene>
<dbReference type="PANTHER" id="PTHR44688:SF16">
    <property type="entry name" value="DNA-BINDING TRANSCRIPTIONAL ACTIVATOR DEVR_DOSR"/>
    <property type="match status" value="1"/>
</dbReference>
<reference evidence="5" key="2">
    <citation type="journal article" date="2022" name="Sci. Rep.">
        <title>In silico prediction of the enzymes involved in the degradation of the herbicide molinate by Gulosibacter molinativorax ON4T.</title>
        <authorList>
            <person name="Lopes A.R."/>
            <person name="Bunin E."/>
            <person name="Viana A.T."/>
            <person name="Froufe H."/>
            <person name="Munoz-Merida A."/>
            <person name="Pinho D."/>
            <person name="Figueiredo J."/>
            <person name="Barroso C."/>
            <person name="Vaz-Moreira I."/>
            <person name="Bellanger X."/>
            <person name="Egas C."/>
            <person name="Nunes O.C."/>
        </authorList>
    </citation>
    <scope>NUCLEOTIDE SEQUENCE</scope>
    <source>
        <strain evidence="5">ON4</strain>
    </source>
</reference>
<dbReference type="Pfam" id="PF00196">
    <property type="entry name" value="GerE"/>
    <property type="match status" value="1"/>
</dbReference>
<keyword evidence="2 5" id="KW-0238">DNA-binding</keyword>
<sequence length="415" mass="44678">MNNGVPPIGLFRRLADTLSEPLASVPASLSGVLTPMVSHTALVMLTADASGGRVQGFGDPQFTRDLQGLDLDALRRAATGVETVQRAPIRVGGTMWPTLQAIARNGALLILARPGACPSDGAVLDLWTIVSTLVQERADSATPDYLWQARAASGARLTAVSELEDEFRTLLERLLVTLRSRRLSDAEAREIAIARASAAIANLNRITNAARELTEVPVATAFARLKSDLSTILEQREIQVQFVDPPADGRPLPDEVARGARAVVLRCVLSLIVTPEIRRVLVQWDCDGTNLLAYVRTDGPGRKEDAAPLDATLERRVQALGARMSVDTTPGWATDISVVFPLDPPRTNRANAAVAELRPREVQVVDFLLAGYRNRAIAEALGISENTVKFHVSRILSTLGAASRSEAIAMLLVEN</sequence>
<dbReference type="EMBL" id="PXVD01000017">
    <property type="protein sequence ID" value="MDJ1371873.1"/>
    <property type="molecule type" value="Genomic_DNA"/>
</dbReference>
<dbReference type="SMART" id="SM00421">
    <property type="entry name" value="HTH_LUXR"/>
    <property type="match status" value="1"/>
</dbReference>
<evidence type="ECO:0000256" key="3">
    <source>
        <dbReference type="ARBA" id="ARBA00023163"/>
    </source>
</evidence>
<comment type="caution">
    <text evidence="5">The sequence shown here is derived from an EMBL/GenBank/DDBJ whole genome shotgun (WGS) entry which is preliminary data.</text>
</comment>